<gene>
    <name evidence="3" type="ORF">CDAR_209931</name>
    <name evidence="2" type="ORF">CDAR_55861</name>
</gene>
<dbReference type="AlphaFoldDB" id="A0AAV4QG00"/>
<dbReference type="EMBL" id="BPLQ01004390">
    <property type="protein sequence ID" value="GIY07754.1"/>
    <property type="molecule type" value="Genomic_DNA"/>
</dbReference>
<feature type="region of interest" description="Disordered" evidence="1">
    <location>
        <begin position="61"/>
        <end position="106"/>
    </location>
</feature>
<comment type="caution">
    <text evidence="3">The sequence shown here is derived from an EMBL/GenBank/DDBJ whole genome shotgun (WGS) entry which is preliminary data.</text>
</comment>
<evidence type="ECO:0000313" key="4">
    <source>
        <dbReference type="Proteomes" id="UP001054837"/>
    </source>
</evidence>
<reference evidence="3 4" key="1">
    <citation type="submission" date="2021-06" db="EMBL/GenBank/DDBJ databases">
        <title>Caerostris darwini draft genome.</title>
        <authorList>
            <person name="Kono N."/>
            <person name="Arakawa K."/>
        </authorList>
    </citation>
    <scope>NUCLEOTIDE SEQUENCE [LARGE SCALE GENOMIC DNA]</scope>
</reference>
<dbReference type="Proteomes" id="UP001054837">
    <property type="component" value="Unassembled WGS sequence"/>
</dbReference>
<name>A0AAV4QG00_9ARAC</name>
<sequence length="106" mass="11831">RLPSLERQPSKNTAPAHAIMHRAFHYAKPSMLSGVSIIPATHFHGHRTSFKRVGTKYRDSFERSASSIPPAHESLKHFTDREISHRSANHKNSHSGDGDSSFKGDC</sequence>
<keyword evidence="4" id="KW-1185">Reference proteome</keyword>
<evidence type="ECO:0000256" key="1">
    <source>
        <dbReference type="SAM" id="MobiDB-lite"/>
    </source>
</evidence>
<feature type="compositionally biased region" description="Basic and acidic residues" evidence="1">
    <location>
        <begin position="94"/>
        <end position="106"/>
    </location>
</feature>
<evidence type="ECO:0000313" key="2">
    <source>
        <dbReference type="EMBL" id="GIX93030.1"/>
    </source>
</evidence>
<feature type="non-terminal residue" evidence="3">
    <location>
        <position position="1"/>
    </location>
</feature>
<accession>A0AAV4QG00</accession>
<organism evidence="3 4">
    <name type="scientific">Caerostris darwini</name>
    <dbReference type="NCBI Taxonomy" id="1538125"/>
    <lineage>
        <taxon>Eukaryota</taxon>
        <taxon>Metazoa</taxon>
        <taxon>Ecdysozoa</taxon>
        <taxon>Arthropoda</taxon>
        <taxon>Chelicerata</taxon>
        <taxon>Arachnida</taxon>
        <taxon>Araneae</taxon>
        <taxon>Araneomorphae</taxon>
        <taxon>Entelegynae</taxon>
        <taxon>Araneoidea</taxon>
        <taxon>Araneidae</taxon>
        <taxon>Caerostris</taxon>
    </lineage>
</organism>
<protein>
    <submittedName>
        <fullName evidence="3">Uncharacterized protein</fullName>
    </submittedName>
</protein>
<evidence type="ECO:0000313" key="3">
    <source>
        <dbReference type="EMBL" id="GIY07754.1"/>
    </source>
</evidence>
<feature type="compositionally biased region" description="Basic and acidic residues" evidence="1">
    <location>
        <begin position="73"/>
        <end position="85"/>
    </location>
</feature>
<proteinExistence type="predicted"/>
<dbReference type="EMBL" id="BPLQ01002450">
    <property type="protein sequence ID" value="GIX93030.1"/>
    <property type="molecule type" value="Genomic_DNA"/>
</dbReference>